<sequence length="313" mass="32440">MTRRHRAAIIGSGNIGTDLLMKLRRSNVLDVAAMAGIDSGSDGLARAAALDVAVTADGVDGLLRLDAFDDVEVVFDATSAGAHHVNDAALAESGRRVVDLTPAAIGPFVVPAVNMAKLAGQRNLNMVTCGGQATIPVVAALAGVTDVHYAEIVASISSRSAGPGTRANIDEFTDTTARAIEIVGGATRGKAIIVLNPAEPPMLMRDTVAALVSTTDENAIDSAVTAMVAEVARYVPGYRLAQRVRVDPVPSTDPRRRLAGAAGRLDLQQVTVFLEVEGAADYLPAYAGNLDIMTAAAVQVAEQLVTLTPEPVR</sequence>
<proteinExistence type="inferred from homology"/>
<dbReference type="PIRSF" id="PIRSF015689">
    <property type="entry name" value="Actaldh_dh_actl"/>
    <property type="match status" value="1"/>
</dbReference>
<gene>
    <name evidence="5" type="ORF">D8S82_13550</name>
</gene>
<feature type="binding site" evidence="3">
    <location>
        <begin position="12"/>
        <end position="15"/>
    </location>
    <ligand>
        <name>NAD(+)</name>
        <dbReference type="ChEBI" id="CHEBI:57540"/>
    </ligand>
</feature>
<dbReference type="NCBIfam" id="TIGR03215">
    <property type="entry name" value="ac_ald_DH_ac"/>
    <property type="match status" value="1"/>
</dbReference>
<dbReference type="SUPFAM" id="SSF51735">
    <property type="entry name" value="NAD(P)-binding Rossmann-fold domains"/>
    <property type="match status" value="1"/>
</dbReference>
<dbReference type="RefSeq" id="WP_142552591.1">
    <property type="nucleotide sequence ID" value="NZ_VIFX01000015.1"/>
</dbReference>
<accession>A0A544W1D9</accession>
<evidence type="ECO:0000313" key="5">
    <source>
        <dbReference type="EMBL" id="TQR86069.1"/>
    </source>
</evidence>
<dbReference type="HAMAP" id="MF_01657">
    <property type="entry name" value="Ac_ald_DH_ac"/>
    <property type="match status" value="1"/>
</dbReference>
<dbReference type="Proteomes" id="UP000315759">
    <property type="component" value="Unassembled WGS sequence"/>
</dbReference>
<feature type="binding site" evidence="3">
    <location>
        <begin position="160"/>
        <end position="168"/>
    </location>
    <ligand>
        <name>NAD(+)</name>
        <dbReference type="ChEBI" id="CHEBI:57540"/>
    </ligand>
</feature>
<feature type="binding site" evidence="3">
    <location>
        <position position="289"/>
    </location>
    <ligand>
        <name>NAD(+)</name>
        <dbReference type="ChEBI" id="CHEBI:57540"/>
    </ligand>
</feature>
<protein>
    <recommendedName>
        <fullName evidence="3">Acetaldehyde dehydrogenase</fullName>
        <ecNumber evidence="3">1.2.1.10</ecNumber>
    </recommendedName>
    <alternativeName>
        <fullName evidence="3">Acetaldehyde dehydrogenase [acetylating]</fullName>
    </alternativeName>
</protein>
<reference evidence="5 6" key="1">
    <citation type="submission" date="2018-10" db="EMBL/GenBank/DDBJ databases">
        <title>Draft genome of Mycobacterium hodleri strain B.</title>
        <authorList>
            <person name="Amande T.J."/>
            <person name="Mcgenity T.J."/>
        </authorList>
    </citation>
    <scope>NUCLEOTIDE SEQUENCE [LARGE SCALE GENOMIC DNA]</scope>
    <source>
        <strain evidence="5 6">B</strain>
    </source>
</reference>
<dbReference type="EC" id="1.2.1.10" evidence="3"/>
<feature type="active site" description="Acyl-thioester intermediate" evidence="3">
    <location>
        <position position="129"/>
    </location>
</feature>
<dbReference type="InterPro" id="IPR000534">
    <property type="entry name" value="Semialdehyde_DH_NAD-bd"/>
</dbReference>
<comment type="similarity">
    <text evidence="1 3">Belongs to the acetaldehyde dehydrogenase family.</text>
</comment>
<keyword evidence="3" id="KW-0058">Aromatic hydrocarbons catabolism</keyword>
<name>A0A544W1D9_9MYCO</name>
<dbReference type="Pfam" id="PF09290">
    <property type="entry name" value="AcetDehyd-dimer"/>
    <property type="match status" value="1"/>
</dbReference>
<dbReference type="EMBL" id="VIFX01000015">
    <property type="protein sequence ID" value="TQR86069.1"/>
    <property type="molecule type" value="Genomic_DNA"/>
</dbReference>
<evidence type="ECO:0000256" key="2">
    <source>
        <dbReference type="ARBA" id="ARBA00023027"/>
    </source>
</evidence>
<dbReference type="Gene3D" id="3.40.50.720">
    <property type="entry name" value="NAD(P)-binding Rossmann-like Domain"/>
    <property type="match status" value="1"/>
</dbReference>
<dbReference type="InterPro" id="IPR003361">
    <property type="entry name" value="Acetaldehyde_dehydrogenase"/>
</dbReference>
<evidence type="ECO:0000259" key="4">
    <source>
        <dbReference type="SMART" id="SM00859"/>
    </source>
</evidence>
<keyword evidence="2 3" id="KW-0520">NAD</keyword>
<dbReference type="SMART" id="SM00859">
    <property type="entry name" value="Semialdhyde_dh"/>
    <property type="match status" value="1"/>
</dbReference>
<dbReference type="InterPro" id="IPR036291">
    <property type="entry name" value="NAD(P)-bd_dom_sf"/>
</dbReference>
<comment type="caution">
    <text evidence="5">The sequence shown here is derived from an EMBL/GenBank/DDBJ whole genome shotgun (WGS) entry which is preliminary data.</text>
</comment>
<dbReference type="GO" id="GO:0008774">
    <property type="term" value="F:acetaldehyde dehydrogenase (acetylating) activity"/>
    <property type="evidence" value="ECO:0007669"/>
    <property type="project" value="UniProtKB-UniRule"/>
</dbReference>
<organism evidence="5 6">
    <name type="scientific">Mycolicibacterium hodleri</name>
    <dbReference type="NCBI Taxonomy" id="49897"/>
    <lineage>
        <taxon>Bacteria</taxon>
        <taxon>Bacillati</taxon>
        <taxon>Actinomycetota</taxon>
        <taxon>Actinomycetes</taxon>
        <taxon>Mycobacteriales</taxon>
        <taxon>Mycobacteriaceae</taxon>
        <taxon>Mycolicibacterium</taxon>
    </lineage>
</organism>
<dbReference type="Pfam" id="PF01118">
    <property type="entry name" value="Semialdhyde_dh"/>
    <property type="match status" value="1"/>
</dbReference>
<dbReference type="NCBIfam" id="NF006157">
    <property type="entry name" value="PRK08300.1"/>
    <property type="match status" value="1"/>
</dbReference>
<dbReference type="GO" id="GO:0051287">
    <property type="term" value="F:NAD binding"/>
    <property type="evidence" value="ECO:0007669"/>
    <property type="project" value="UniProtKB-UniRule"/>
</dbReference>
<dbReference type="Gene3D" id="3.30.360.10">
    <property type="entry name" value="Dihydrodipicolinate Reductase, domain 2"/>
    <property type="match status" value="1"/>
</dbReference>
<evidence type="ECO:0000256" key="1">
    <source>
        <dbReference type="ARBA" id="ARBA00009244"/>
    </source>
</evidence>
<keyword evidence="6" id="KW-1185">Reference proteome</keyword>
<dbReference type="InterPro" id="IPR015426">
    <property type="entry name" value="Acetylaldehyde_DH_C"/>
</dbReference>
<dbReference type="SUPFAM" id="SSF55347">
    <property type="entry name" value="Glyceraldehyde-3-phosphate dehydrogenase-like, C-terminal domain"/>
    <property type="match status" value="1"/>
</dbReference>
<dbReference type="CDD" id="cd23933">
    <property type="entry name" value="ALDH_C"/>
    <property type="match status" value="1"/>
</dbReference>
<evidence type="ECO:0000256" key="3">
    <source>
        <dbReference type="HAMAP-Rule" id="MF_01657"/>
    </source>
</evidence>
<feature type="domain" description="Semialdehyde dehydrogenase NAD-binding" evidence="4">
    <location>
        <begin position="6"/>
        <end position="121"/>
    </location>
</feature>
<comment type="catalytic activity">
    <reaction evidence="3">
        <text>acetaldehyde + NAD(+) + CoA = acetyl-CoA + NADH + H(+)</text>
        <dbReference type="Rhea" id="RHEA:23288"/>
        <dbReference type="ChEBI" id="CHEBI:15343"/>
        <dbReference type="ChEBI" id="CHEBI:15378"/>
        <dbReference type="ChEBI" id="CHEBI:57287"/>
        <dbReference type="ChEBI" id="CHEBI:57288"/>
        <dbReference type="ChEBI" id="CHEBI:57540"/>
        <dbReference type="ChEBI" id="CHEBI:57945"/>
        <dbReference type="EC" id="1.2.1.10"/>
    </reaction>
</comment>
<keyword evidence="3 5" id="KW-0560">Oxidoreductase</keyword>
<evidence type="ECO:0000313" key="6">
    <source>
        <dbReference type="Proteomes" id="UP000315759"/>
    </source>
</evidence>
<dbReference type="AlphaFoldDB" id="A0A544W1D9"/>